<evidence type="ECO:0000256" key="4">
    <source>
        <dbReference type="ARBA" id="ARBA00022737"/>
    </source>
</evidence>
<dbReference type="SUPFAM" id="SSF48726">
    <property type="entry name" value="Immunoglobulin"/>
    <property type="match status" value="3"/>
</dbReference>
<comment type="subcellular location">
    <subcellularLocation>
        <location evidence="1">Cytoplasm</location>
    </subcellularLocation>
</comment>
<feature type="compositionally biased region" description="Polar residues" evidence="7">
    <location>
        <begin position="103"/>
        <end position="116"/>
    </location>
</feature>
<feature type="domain" description="Ig-like" evidence="8">
    <location>
        <begin position="287"/>
        <end position="358"/>
    </location>
</feature>
<reference evidence="9 10" key="1">
    <citation type="submission" date="2024-04" db="EMBL/GenBank/DDBJ databases">
        <authorList>
            <person name="Waldvogel A.-M."/>
            <person name="Schoenle A."/>
        </authorList>
    </citation>
    <scope>NUCLEOTIDE SEQUENCE [LARGE SCALE GENOMIC DNA]</scope>
</reference>
<gene>
    <name evidence="9" type="ORF">KC01_LOCUS24301</name>
</gene>
<keyword evidence="10" id="KW-1185">Reference proteome</keyword>
<dbReference type="InterPro" id="IPR036179">
    <property type="entry name" value="Ig-like_dom_sf"/>
</dbReference>
<accession>A0AAV2L5S0</accession>
<dbReference type="InterPro" id="IPR013098">
    <property type="entry name" value="Ig_I-set"/>
</dbReference>
<evidence type="ECO:0000313" key="10">
    <source>
        <dbReference type="Proteomes" id="UP001497482"/>
    </source>
</evidence>
<dbReference type="Proteomes" id="UP001497482">
    <property type="component" value="Chromosome 20"/>
</dbReference>
<dbReference type="InterPro" id="IPR003599">
    <property type="entry name" value="Ig_sub"/>
</dbReference>
<keyword evidence="6" id="KW-0393">Immunoglobulin domain</keyword>
<dbReference type="SMART" id="SM00409">
    <property type="entry name" value="IG"/>
    <property type="match status" value="3"/>
</dbReference>
<dbReference type="InterPro" id="IPR013783">
    <property type="entry name" value="Ig-like_fold"/>
</dbReference>
<keyword evidence="3" id="KW-0597">Phosphoprotein</keyword>
<feature type="region of interest" description="Disordered" evidence="7">
    <location>
        <begin position="94"/>
        <end position="116"/>
    </location>
</feature>
<keyword evidence="5" id="KW-1015">Disulfide bond</keyword>
<dbReference type="Gene3D" id="2.60.40.10">
    <property type="entry name" value="Immunoglobulins"/>
    <property type="match status" value="3"/>
</dbReference>
<dbReference type="InterPro" id="IPR052385">
    <property type="entry name" value="Obscurin/Obscurin-like_Reg"/>
</dbReference>
<dbReference type="PANTHER" id="PTHR35971:SF5">
    <property type="entry name" value="OBSCURIN LIKE CYTOSKELETAL ADAPTOR 1"/>
    <property type="match status" value="1"/>
</dbReference>
<evidence type="ECO:0000256" key="1">
    <source>
        <dbReference type="ARBA" id="ARBA00004496"/>
    </source>
</evidence>
<keyword evidence="4" id="KW-0677">Repeat</keyword>
<dbReference type="Pfam" id="PF18362">
    <property type="entry name" value="THB"/>
    <property type="match status" value="1"/>
</dbReference>
<evidence type="ECO:0000256" key="7">
    <source>
        <dbReference type="SAM" id="MobiDB-lite"/>
    </source>
</evidence>
<evidence type="ECO:0000256" key="5">
    <source>
        <dbReference type="ARBA" id="ARBA00023157"/>
    </source>
</evidence>
<dbReference type="InterPro" id="IPR007110">
    <property type="entry name" value="Ig-like_dom"/>
</dbReference>
<evidence type="ECO:0000256" key="3">
    <source>
        <dbReference type="ARBA" id="ARBA00022553"/>
    </source>
</evidence>
<evidence type="ECO:0000259" key="8">
    <source>
        <dbReference type="PROSITE" id="PS50835"/>
    </source>
</evidence>
<dbReference type="Pfam" id="PF07679">
    <property type="entry name" value="I-set"/>
    <property type="match status" value="2"/>
</dbReference>
<organism evidence="9 10">
    <name type="scientific">Knipowitschia caucasica</name>
    <name type="common">Caucasian dwarf goby</name>
    <name type="synonym">Pomatoschistus caucasicus</name>
    <dbReference type="NCBI Taxonomy" id="637954"/>
    <lineage>
        <taxon>Eukaryota</taxon>
        <taxon>Metazoa</taxon>
        <taxon>Chordata</taxon>
        <taxon>Craniata</taxon>
        <taxon>Vertebrata</taxon>
        <taxon>Euteleostomi</taxon>
        <taxon>Actinopterygii</taxon>
        <taxon>Neopterygii</taxon>
        <taxon>Teleostei</taxon>
        <taxon>Neoteleostei</taxon>
        <taxon>Acanthomorphata</taxon>
        <taxon>Gobiaria</taxon>
        <taxon>Gobiiformes</taxon>
        <taxon>Gobioidei</taxon>
        <taxon>Gobiidae</taxon>
        <taxon>Gobiinae</taxon>
        <taxon>Knipowitschia</taxon>
    </lineage>
</organism>
<evidence type="ECO:0000256" key="2">
    <source>
        <dbReference type="ARBA" id="ARBA00022490"/>
    </source>
</evidence>
<evidence type="ECO:0000313" key="9">
    <source>
        <dbReference type="EMBL" id="CAL1595507.1"/>
    </source>
</evidence>
<evidence type="ECO:0000256" key="6">
    <source>
        <dbReference type="ARBA" id="ARBA00023319"/>
    </source>
</evidence>
<dbReference type="EMBL" id="OZ035842">
    <property type="protein sequence ID" value="CAL1595507.1"/>
    <property type="molecule type" value="Genomic_DNA"/>
</dbReference>
<name>A0AAV2L5S0_KNICA</name>
<dbReference type="GO" id="GO:0005737">
    <property type="term" value="C:cytoplasm"/>
    <property type="evidence" value="ECO:0007669"/>
    <property type="project" value="UniProtKB-SubCell"/>
</dbReference>
<protein>
    <recommendedName>
        <fullName evidence="8">Ig-like domain-containing protein</fullName>
    </recommendedName>
</protein>
<sequence>MPGVVILSPAFFIENAVVKPSKPLKERRLKRRLSSEEKWLHGKEKTWVCFATGTHKGISFQRSAPYAHQLSILTVQSNLTRGWGAAGLASNYKRKTGDWGGRSNPSLTNGNSLDQINTPMGPLGQITETQLSSNFATCSSSSSGFSKLRKISQGLMKSLDDPASDLKKMLKKRSVEKKEEKKPPTEEEMLKILLGAQKKDYEKICAEYGFTDFRGILKKLKEMKRKVEVEGSELLRTQYSHGKYEVKQMGTKHMLCISAVDLSDMGTYSVQVGDKRLTARLHVIRIPIKFNSPLKCGRVQERGKARLECEVSSKDVQVRWLKGGTDITASRRYIFVQEGKRAEAIIEDCELTDAGEYSIVCTQDNDTHEYFSTAILTVDVSPRFDLDAKLRSQVVVRAGTALCLRLSFFACWFKGETKISKCTRFWQSTANGVCTLVIPTCGTKDEGQYTLVLENPLGEARCSCNLLIFGARRVANYHICAKG</sequence>
<proteinExistence type="predicted"/>
<dbReference type="AlphaFoldDB" id="A0AAV2L5S0"/>
<dbReference type="PANTHER" id="PTHR35971">
    <property type="entry name" value="SI:DKEY-31G6.6"/>
    <property type="match status" value="1"/>
</dbReference>
<dbReference type="PROSITE" id="PS50835">
    <property type="entry name" value="IG_LIKE"/>
    <property type="match status" value="1"/>
</dbReference>
<dbReference type="InterPro" id="IPR040849">
    <property type="entry name" value="MyBP-C_THB"/>
</dbReference>
<keyword evidence="2" id="KW-0963">Cytoplasm</keyword>